<gene>
    <name evidence="5" type="ORF">HDG69_001647</name>
</gene>
<protein>
    <recommendedName>
        <fullName evidence="7">Golgi phosphoprotein 3 GPP34</fullName>
    </recommendedName>
</protein>
<sequence>MIIAEDLLLLAYDDATGKPDPVVDNLDYRLAGALLVELALTGRVHVVGSGAVAADGSRLRRGTVVVRDAAPTGHPALDRALAVVGQKARTPSSLIGPLSKGAREPLLSGLAERGILQREERRVLRIFPTTAWPATDSSHELRLRAECEAVLLGTQEPRPQTAALLSVLRGTGLVKKLVPPGHGKAAARRAKGLSQQSWADDAVRKAVDEVNAAVLVAVMVPAMTVAASA</sequence>
<dbReference type="Gene3D" id="1.10.3630.10">
    <property type="entry name" value="yeast vps74-n-term truncation variant domain like"/>
    <property type="match status" value="1"/>
</dbReference>
<comment type="subcellular location">
    <subcellularLocation>
        <location evidence="1">Golgi apparatus membrane</location>
        <topology evidence="1">Peripheral membrane protein</topology>
        <orientation evidence="1">Cytoplasmic side</orientation>
    </subcellularLocation>
</comment>
<dbReference type="InterPro" id="IPR038261">
    <property type="entry name" value="GPP34-like_sf"/>
</dbReference>
<dbReference type="RefSeq" id="WP_171783325.1">
    <property type="nucleotide sequence ID" value="NZ_BAAAML010000014.1"/>
</dbReference>
<keyword evidence="4" id="KW-0472">Membrane</keyword>
<evidence type="ECO:0000256" key="4">
    <source>
        <dbReference type="ARBA" id="ARBA00023136"/>
    </source>
</evidence>
<evidence type="ECO:0000313" key="6">
    <source>
        <dbReference type="Proteomes" id="UP000757540"/>
    </source>
</evidence>
<dbReference type="EMBL" id="JABEZU010000002">
    <property type="protein sequence ID" value="NOV97072.1"/>
    <property type="molecule type" value="Genomic_DNA"/>
</dbReference>
<dbReference type="PANTHER" id="PTHR12704">
    <property type="entry name" value="TRANS-GOLGI PROTEIN GMX33"/>
    <property type="match status" value="1"/>
</dbReference>
<evidence type="ECO:0000256" key="1">
    <source>
        <dbReference type="ARBA" id="ARBA00004255"/>
    </source>
</evidence>
<evidence type="ECO:0000256" key="2">
    <source>
        <dbReference type="ARBA" id="ARBA00023034"/>
    </source>
</evidence>
<proteinExistence type="predicted"/>
<evidence type="ECO:0000313" key="5">
    <source>
        <dbReference type="EMBL" id="NOV97072.1"/>
    </source>
</evidence>
<comment type="caution">
    <text evidence="5">The sequence shown here is derived from an EMBL/GenBank/DDBJ whole genome shotgun (WGS) entry which is preliminary data.</text>
</comment>
<evidence type="ECO:0008006" key="7">
    <source>
        <dbReference type="Google" id="ProtNLM"/>
    </source>
</evidence>
<accession>A0ABX2A2J5</accession>
<dbReference type="InterPro" id="IPR008628">
    <property type="entry name" value="GPP34-like"/>
</dbReference>
<name>A0ABX2A2J5_9MICO</name>
<organism evidence="5 6">
    <name type="scientific">Isoptericola halotolerans</name>
    <dbReference type="NCBI Taxonomy" id="300560"/>
    <lineage>
        <taxon>Bacteria</taxon>
        <taxon>Bacillati</taxon>
        <taxon>Actinomycetota</taxon>
        <taxon>Actinomycetes</taxon>
        <taxon>Micrococcales</taxon>
        <taxon>Promicromonosporaceae</taxon>
        <taxon>Isoptericola</taxon>
    </lineage>
</organism>
<dbReference type="PANTHER" id="PTHR12704:SF2">
    <property type="entry name" value="GOLGI PHOSPHOPROTEIN 3 HOMOLOG SAURON"/>
    <property type="match status" value="1"/>
</dbReference>
<keyword evidence="6" id="KW-1185">Reference proteome</keyword>
<keyword evidence="2" id="KW-0333">Golgi apparatus</keyword>
<evidence type="ECO:0000256" key="3">
    <source>
        <dbReference type="ARBA" id="ARBA00023121"/>
    </source>
</evidence>
<reference evidence="5 6" key="1">
    <citation type="submission" date="2020-05" db="EMBL/GenBank/DDBJ databases">
        <title>Genomic Encyclopedia of Type Strains, Phase III (KMG-III): the genomes of soil and plant-associated and newly described type strains.</title>
        <authorList>
            <person name="Whitman W."/>
        </authorList>
    </citation>
    <scope>NUCLEOTIDE SEQUENCE [LARGE SCALE GENOMIC DNA]</scope>
    <source>
        <strain evidence="5 6">KCTC 19046</strain>
    </source>
</reference>
<dbReference type="Pfam" id="PF05719">
    <property type="entry name" value="GPP34"/>
    <property type="match status" value="1"/>
</dbReference>
<keyword evidence="3" id="KW-0446">Lipid-binding</keyword>
<dbReference type="Proteomes" id="UP000757540">
    <property type="component" value="Unassembled WGS sequence"/>
</dbReference>